<dbReference type="InterPro" id="IPR011033">
    <property type="entry name" value="PRC_barrel-like_sf"/>
</dbReference>
<evidence type="ECO:0000256" key="1">
    <source>
        <dbReference type="ARBA" id="ARBA00022490"/>
    </source>
</evidence>
<dbReference type="PANTHER" id="PTHR33692:SF1">
    <property type="entry name" value="RIBOSOME MATURATION FACTOR RIMM"/>
    <property type="match status" value="1"/>
</dbReference>
<dbReference type="InterPro" id="IPR056792">
    <property type="entry name" value="PRC_RimM"/>
</dbReference>
<protein>
    <recommendedName>
        <fullName evidence="5">Ribosome maturation factor RimM</fullName>
    </recommendedName>
</protein>
<comment type="similarity">
    <text evidence="5">Belongs to the RimM family.</text>
</comment>
<evidence type="ECO:0000256" key="5">
    <source>
        <dbReference type="HAMAP-Rule" id="MF_00014"/>
    </source>
</evidence>
<comment type="function">
    <text evidence="5">An accessory protein needed during the final step in the assembly of 30S ribosomal subunit, possibly for assembly of the head region. Essential for efficient processing of 16S rRNA. May be needed both before and after RbfA during the maturation of 16S rRNA. It has affinity for free ribosomal 30S subunits but not for 70S ribosomes.</text>
</comment>
<keyword evidence="9" id="KW-1185">Reference proteome</keyword>
<evidence type="ECO:0000256" key="4">
    <source>
        <dbReference type="ARBA" id="ARBA00023186"/>
    </source>
</evidence>
<evidence type="ECO:0000256" key="3">
    <source>
        <dbReference type="ARBA" id="ARBA00022552"/>
    </source>
</evidence>
<dbReference type="RefSeq" id="WP_257529588.1">
    <property type="nucleotide sequence ID" value="NZ_JANKAS010000002.1"/>
</dbReference>
<dbReference type="GO" id="GO:0042274">
    <property type="term" value="P:ribosomal small subunit biogenesis"/>
    <property type="evidence" value="ECO:0007669"/>
    <property type="project" value="UniProtKB-UniRule"/>
</dbReference>
<dbReference type="EMBL" id="JANKAS010000002">
    <property type="protein sequence ID" value="MCR1898132.1"/>
    <property type="molecule type" value="Genomic_DNA"/>
</dbReference>
<name>A0AAE3HEP8_9FIRM</name>
<dbReference type="InterPro" id="IPR002676">
    <property type="entry name" value="RimM_N"/>
</dbReference>
<dbReference type="PANTHER" id="PTHR33692">
    <property type="entry name" value="RIBOSOME MATURATION FACTOR RIMM"/>
    <property type="match status" value="1"/>
</dbReference>
<dbReference type="HAMAP" id="MF_00014">
    <property type="entry name" value="Ribosome_mat_RimM"/>
    <property type="match status" value="1"/>
</dbReference>
<organism evidence="8 9">
    <name type="scientific">Irregularibacter muris</name>
    <dbReference type="NCBI Taxonomy" id="1796619"/>
    <lineage>
        <taxon>Bacteria</taxon>
        <taxon>Bacillati</taxon>
        <taxon>Bacillota</taxon>
        <taxon>Clostridia</taxon>
        <taxon>Eubacteriales</taxon>
        <taxon>Eubacteriaceae</taxon>
        <taxon>Irregularibacter</taxon>
    </lineage>
</organism>
<gene>
    <name evidence="5 8" type="primary">rimM</name>
    <name evidence="8" type="ORF">NSA47_03910</name>
</gene>
<comment type="caution">
    <text evidence="8">The sequence shown here is derived from an EMBL/GenBank/DDBJ whole genome shotgun (WGS) entry which is preliminary data.</text>
</comment>
<keyword evidence="3 5" id="KW-0698">rRNA processing</keyword>
<evidence type="ECO:0000313" key="9">
    <source>
        <dbReference type="Proteomes" id="UP001205748"/>
    </source>
</evidence>
<comment type="subcellular location">
    <subcellularLocation>
        <location evidence="5">Cytoplasm</location>
    </subcellularLocation>
</comment>
<reference evidence="8" key="1">
    <citation type="submission" date="2022-07" db="EMBL/GenBank/DDBJ databases">
        <title>Enhanced cultured diversity of the mouse gut microbiota enables custom-made synthetic communities.</title>
        <authorList>
            <person name="Afrizal A."/>
        </authorList>
    </citation>
    <scope>NUCLEOTIDE SEQUENCE</scope>
    <source>
        <strain evidence="8">DSM 28593</strain>
    </source>
</reference>
<dbReference type="Pfam" id="PF01782">
    <property type="entry name" value="RimM"/>
    <property type="match status" value="1"/>
</dbReference>
<dbReference type="GO" id="GO:0043022">
    <property type="term" value="F:ribosome binding"/>
    <property type="evidence" value="ECO:0007669"/>
    <property type="project" value="InterPro"/>
</dbReference>
<dbReference type="AlphaFoldDB" id="A0AAE3HEP8"/>
<dbReference type="GO" id="GO:0005737">
    <property type="term" value="C:cytoplasm"/>
    <property type="evidence" value="ECO:0007669"/>
    <property type="project" value="UniProtKB-SubCell"/>
</dbReference>
<dbReference type="Gene3D" id="2.40.30.60">
    <property type="entry name" value="RimM"/>
    <property type="match status" value="1"/>
</dbReference>
<evidence type="ECO:0000313" key="8">
    <source>
        <dbReference type="EMBL" id="MCR1898132.1"/>
    </source>
</evidence>
<keyword evidence="4 5" id="KW-0143">Chaperone</keyword>
<dbReference type="GO" id="GO:0006364">
    <property type="term" value="P:rRNA processing"/>
    <property type="evidence" value="ECO:0007669"/>
    <property type="project" value="UniProtKB-UniRule"/>
</dbReference>
<dbReference type="GO" id="GO:0005840">
    <property type="term" value="C:ribosome"/>
    <property type="evidence" value="ECO:0007669"/>
    <property type="project" value="InterPro"/>
</dbReference>
<evidence type="ECO:0000259" key="7">
    <source>
        <dbReference type="Pfam" id="PF24986"/>
    </source>
</evidence>
<sequence length="169" mass="19364">MEDFLHVGKIINVHGIKGEVKILPLTDDPERFYSLNKVYIEKKDARYPLTISKVRIHKNHILASLNEITDRNQAEELKGYFISIERKDAIALAKDQYFIRDLIGVEVYSLTNERIGTITDILQTGPTDIYVIKGNSKEILVPARKEIFKEIDIVGKIARADIPKDLMEL</sequence>
<dbReference type="NCBIfam" id="TIGR02273">
    <property type="entry name" value="16S_RimM"/>
    <property type="match status" value="1"/>
</dbReference>
<feature type="domain" description="Ribosome maturation factor RimM PRC barrel" evidence="7">
    <location>
        <begin position="101"/>
        <end position="166"/>
    </location>
</feature>
<dbReference type="SUPFAM" id="SSF50346">
    <property type="entry name" value="PRC-barrel domain"/>
    <property type="match status" value="1"/>
</dbReference>
<comment type="domain">
    <text evidence="5">The PRC barrel domain binds ribosomal protein uS19.</text>
</comment>
<dbReference type="InterPro" id="IPR011961">
    <property type="entry name" value="RimM"/>
</dbReference>
<evidence type="ECO:0000256" key="2">
    <source>
        <dbReference type="ARBA" id="ARBA00022517"/>
    </source>
</evidence>
<accession>A0AAE3HEP8</accession>
<comment type="subunit">
    <text evidence="5">Binds ribosomal protein uS19.</text>
</comment>
<evidence type="ECO:0000259" key="6">
    <source>
        <dbReference type="Pfam" id="PF01782"/>
    </source>
</evidence>
<dbReference type="InterPro" id="IPR036976">
    <property type="entry name" value="RimM_N_sf"/>
</dbReference>
<dbReference type="Pfam" id="PF24986">
    <property type="entry name" value="PRC_RimM"/>
    <property type="match status" value="1"/>
</dbReference>
<dbReference type="SUPFAM" id="SSF50447">
    <property type="entry name" value="Translation proteins"/>
    <property type="match status" value="1"/>
</dbReference>
<proteinExistence type="inferred from homology"/>
<dbReference type="Proteomes" id="UP001205748">
    <property type="component" value="Unassembled WGS sequence"/>
</dbReference>
<keyword evidence="1 5" id="KW-0963">Cytoplasm</keyword>
<dbReference type="Gene3D" id="2.30.30.240">
    <property type="entry name" value="PRC-barrel domain"/>
    <property type="match status" value="1"/>
</dbReference>
<keyword evidence="2 5" id="KW-0690">Ribosome biogenesis</keyword>
<feature type="domain" description="RimM N-terminal" evidence="6">
    <location>
        <begin position="7"/>
        <end position="87"/>
    </location>
</feature>
<dbReference type="InterPro" id="IPR009000">
    <property type="entry name" value="Transl_B-barrel_sf"/>
</dbReference>